<comment type="caution">
    <text evidence="11">The sequence shown here is derived from an EMBL/GenBank/DDBJ whole genome shotgun (WGS) entry which is preliminary data.</text>
</comment>
<feature type="domain" description="Alpha-D-phosphohexomutase alpha/beta/alpha" evidence="8">
    <location>
        <begin position="8"/>
        <end position="151"/>
    </location>
</feature>
<evidence type="ECO:0000256" key="6">
    <source>
        <dbReference type="ARBA" id="ARBA00023235"/>
    </source>
</evidence>
<dbReference type="GO" id="GO:0008966">
    <property type="term" value="F:phosphoglucosamine mutase activity"/>
    <property type="evidence" value="ECO:0007669"/>
    <property type="project" value="InterPro"/>
</dbReference>
<dbReference type="SUPFAM" id="SSF53738">
    <property type="entry name" value="Phosphoglucomutase, first 3 domains"/>
    <property type="match status" value="3"/>
</dbReference>
<dbReference type="GO" id="GO:0000287">
    <property type="term" value="F:magnesium ion binding"/>
    <property type="evidence" value="ECO:0007669"/>
    <property type="project" value="InterPro"/>
</dbReference>
<evidence type="ECO:0000256" key="2">
    <source>
        <dbReference type="ARBA" id="ARBA00010231"/>
    </source>
</evidence>
<evidence type="ECO:0008006" key="12">
    <source>
        <dbReference type="Google" id="ProtNLM"/>
    </source>
</evidence>
<dbReference type="EMBL" id="LAZR01000039">
    <property type="protein sequence ID" value="KKO00747.1"/>
    <property type="molecule type" value="Genomic_DNA"/>
</dbReference>
<dbReference type="InterPro" id="IPR005846">
    <property type="entry name" value="A-D-PHexomutase_a/b/a-III"/>
</dbReference>
<keyword evidence="3" id="KW-0597">Phosphoprotein</keyword>
<comment type="cofactor">
    <cofactor evidence="1">
        <name>Mg(2+)</name>
        <dbReference type="ChEBI" id="CHEBI:18420"/>
    </cofactor>
</comment>
<evidence type="ECO:0000259" key="9">
    <source>
        <dbReference type="Pfam" id="PF02879"/>
    </source>
</evidence>
<evidence type="ECO:0000256" key="1">
    <source>
        <dbReference type="ARBA" id="ARBA00001946"/>
    </source>
</evidence>
<dbReference type="PRINTS" id="PR00509">
    <property type="entry name" value="PGMPMM"/>
</dbReference>
<reference evidence="11" key="1">
    <citation type="journal article" date="2015" name="Nature">
        <title>Complex archaea that bridge the gap between prokaryotes and eukaryotes.</title>
        <authorList>
            <person name="Spang A."/>
            <person name="Saw J.H."/>
            <person name="Jorgensen S.L."/>
            <person name="Zaremba-Niedzwiedzka K."/>
            <person name="Martijn J."/>
            <person name="Lind A.E."/>
            <person name="van Eijk R."/>
            <person name="Schleper C."/>
            <person name="Guy L."/>
            <person name="Ettema T.J."/>
        </authorList>
    </citation>
    <scope>NUCLEOTIDE SEQUENCE</scope>
</reference>
<dbReference type="NCBIfam" id="TIGR03990">
    <property type="entry name" value="Arch_GlmM"/>
    <property type="match status" value="1"/>
</dbReference>
<evidence type="ECO:0000259" key="7">
    <source>
        <dbReference type="Pfam" id="PF00408"/>
    </source>
</evidence>
<keyword evidence="6" id="KW-0413">Isomerase</keyword>
<accession>A0A0F9XMY0</accession>
<organism evidence="11">
    <name type="scientific">marine sediment metagenome</name>
    <dbReference type="NCBI Taxonomy" id="412755"/>
    <lineage>
        <taxon>unclassified sequences</taxon>
        <taxon>metagenomes</taxon>
        <taxon>ecological metagenomes</taxon>
    </lineage>
</organism>
<dbReference type="Gene3D" id="3.40.120.10">
    <property type="entry name" value="Alpha-D-Glucose-1,6-Bisphosphate, subunit A, domain 3"/>
    <property type="match status" value="3"/>
</dbReference>
<feature type="domain" description="Alpha-D-phosphohexomutase C-terminal" evidence="7">
    <location>
        <begin position="412"/>
        <end position="469"/>
    </location>
</feature>
<evidence type="ECO:0000259" key="8">
    <source>
        <dbReference type="Pfam" id="PF02878"/>
    </source>
</evidence>
<evidence type="ECO:0000256" key="5">
    <source>
        <dbReference type="ARBA" id="ARBA00022842"/>
    </source>
</evidence>
<dbReference type="AlphaFoldDB" id="A0A0F9XMY0"/>
<dbReference type="InterPro" id="IPR005841">
    <property type="entry name" value="Alpha-D-phosphohexomutase_SF"/>
</dbReference>
<dbReference type="InterPro" id="IPR005843">
    <property type="entry name" value="A-D-PHexomutase_C"/>
</dbReference>
<dbReference type="InterPro" id="IPR024086">
    <property type="entry name" value="GlmM_arc-type"/>
</dbReference>
<dbReference type="InterPro" id="IPR036900">
    <property type="entry name" value="A-D-PHexomutase_C_sf"/>
</dbReference>
<dbReference type="Pfam" id="PF00408">
    <property type="entry name" value="PGM_PMM_IV"/>
    <property type="match status" value="1"/>
</dbReference>
<dbReference type="InterPro" id="IPR016066">
    <property type="entry name" value="A-D-PHexomutase_CS"/>
</dbReference>
<dbReference type="InterPro" id="IPR005844">
    <property type="entry name" value="A-D-PHexomutase_a/b/a-I"/>
</dbReference>
<dbReference type="Pfam" id="PF02879">
    <property type="entry name" value="PGM_PMM_II"/>
    <property type="match status" value="1"/>
</dbReference>
<evidence type="ECO:0000256" key="3">
    <source>
        <dbReference type="ARBA" id="ARBA00022553"/>
    </source>
</evidence>
<dbReference type="PROSITE" id="PS00710">
    <property type="entry name" value="PGM_PMM"/>
    <property type="match status" value="1"/>
</dbReference>
<feature type="domain" description="Alpha-D-phosphohexomutase alpha/beta/alpha" evidence="9">
    <location>
        <begin position="177"/>
        <end position="276"/>
    </location>
</feature>
<evidence type="ECO:0000313" key="11">
    <source>
        <dbReference type="EMBL" id="KKO00747.1"/>
    </source>
</evidence>
<dbReference type="Pfam" id="PF02880">
    <property type="entry name" value="PGM_PMM_III"/>
    <property type="match status" value="1"/>
</dbReference>
<gene>
    <name evidence="11" type="ORF">LCGC14_0125210</name>
</gene>
<keyword evidence="5" id="KW-0460">Magnesium</keyword>
<dbReference type="GO" id="GO:0005829">
    <property type="term" value="C:cytosol"/>
    <property type="evidence" value="ECO:0007669"/>
    <property type="project" value="TreeGrafter"/>
</dbReference>
<evidence type="ECO:0000259" key="10">
    <source>
        <dbReference type="Pfam" id="PF02880"/>
    </source>
</evidence>
<dbReference type="GO" id="GO:0009252">
    <property type="term" value="P:peptidoglycan biosynthetic process"/>
    <property type="evidence" value="ECO:0007669"/>
    <property type="project" value="TreeGrafter"/>
</dbReference>
<proteinExistence type="inferred from homology"/>
<dbReference type="GO" id="GO:0004615">
    <property type="term" value="F:phosphomannomutase activity"/>
    <property type="evidence" value="ECO:0007669"/>
    <property type="project" value="TreeGrafter"/>
</dbReference>
<comment type="similarity">
    <text evidence="2">Belongs to the phosphohexose mutase family.</text>
</comment>
<protein>
    <recommendedName>
        <fullName evidence="12">Phosphoglucosamine mutase</fullName>
    </recommendedName>
</protein>
<dbReference type="Pfam" id="PF02878">
    <property type="entry name" value="PGM_PMM_I"/>
    <property type="match status" value="1"/>
</dbReference>
<evidence type="ECO:0000256" key="4">
    <source>
        <dbReference type="ARBA" id="ARBA00022723"/>
    </source>
</evidence>
<dbReference type="Gene3D" id="3.30.310.50">
    <property type="entry name" value="Alpha-D-phosphohexomutase, C-terminal domain"/>
    <property type="match status" value="1"/>
</dbReference>
<dbReference type="InterPro" id="IPR050060">
    <property type="entry name" value="Phosphoglucosamine_mutase"/>
</dbReference>
<dbReference type="PANTHER" id="PTHR42946:SF1">
    <property type="entry name" value="PHOSPHOGLUCOMUTASE (ALPHA-D-GLUCOSE-1,6-BISPHOSPHATE-DEPENDENT)"/>
    <property type="match status" value="1"/>
</dbReference>
<dbReference type="InterPro" id="IPR005845">
    <property type="entry name" value="A-D-PHexomutase_a/b/a-II"/>
</dbReference>
<keyword evidence="4" id="KW-0479">Metal-binding</keyword>
<dbReference type="GO" id="GO:0005975">
    <property type="term" value="P:carbohydrate metabolic process"/>
    <property type="evidence" value="ECO:0007669"/>
    <property type="project" value="InterPro"/>
</dbReference>
<dbReference type="PANTHER" id="PTHR42946">
    <property type="entry name" value="PHOSPHOHEXOSE MUTASE"/>
    <property type="match status" value="1"/>
</dbReference>
<name>A0A0F9XMY0_9ZZZZ</name>
<sequence>MDELIVSVSGVRGVVGSSLTAGVAREFGCAFARMLREKGDSPSFHKAEKGTVPFFASVTIARDTRPSGPELRDALIDGLLAGGVSVIDLGVVSTPGAALMTTRLDAAGGVVITASHNPGEYNGIKFLQPTGPALKAVDAARLKEIWQAKDFKTAEAPAPSTELGTSALSTNDRTHDEHVAAVCAITDVDAIRAKGFKVVVDSINGAGCAVTPMLLERLGVELLHLNGQPTGRFAHRPEPIAENLTALGEAVREAGADVGFAQDPDADRLVIVNERGEFLGEEYTLALAAAFVLAGRKGKVAVNMVTSRMIDDIAAAAGSEVVRAPTGEANVVEAMQREGCILAGEGNGGVIDPRVVPVRDSLVAMAMVLQYMAQTGRAVSELAGAIPSYVMLKDKLPCPADVAAKVIAAAKREFTETADARFDESDGLRVDLPDGWVSVRASNTEPIIRIMAEAPDAARAQSLQDRLRRIAEQIVGT</sequence>
<feature type="domain" description="Alpha-D-phosphohexomutase alpha/beta/alpha" evidence="10">
    <location>
        <begin position="283"/>
        <end position="385"/>
    </location>
</feature>
<dbReference type="InterPro" id="IPR016055">
    <property type="entry name" value="A-D-PHexomutase_a/b/a-I/II/III"/>
</dbReference>
<dbReference type="SUPFAM" id="SSF55957">
    <property type="entry name" value="Phosphoglucomutase, C-terminal domain"/>
    <property type="match status" value="1"/>
</dbReference>
<dbReference type="GO" id="GO:0006048">
    <property type="term" value="P:UDP-N-acetylglucosamine biosynthetic process"/>
    <property type="evidence" value="ECO:0007669"/>
    <property type="project" value="TreeGrafter"/>
</dbReference>